<dbReference type="Pfam" id="PF00550">
    <property type="entry name" value="PP-binding"/>
    <property type="match status" value="1"/>
</dbReference>
<dbReference type="HOGENOM" id="CLU_2584721_0_0_0"/>
<dbReference type="RefSeq" id="WP_025411522.1">
    <property type="nucleotide sequence ID" value="NZ_CP007128.1"/>
</dbReference>
<dbReference type="InterPro" id="IPR009081">
    <property type="entry name" value="PP-bd_ACP"/>
</dbReference>
<accession>W0RHZ0</accession>
<dbReference type="STRING" id="861299.J421_2510"/>
<evidence type="ECO:0000313" key="2">
    <source>
        <dbReference type="EMBL" id="AHG90047.1"/>
    </source>
</evidence>
<feature type="domain" description="Carrier" evidence="1">
    <location>
        <begin position="36"/>
        <end position="73"/>
    </location>
</feature>
<dbReference type="InterPro" id="IPR036736">
    <property type="entry name" value="ACP-like_sf"/>
</dbReference>
<dbReference type="SUPFAM" id="SSF47336">
    <property type="entry name" value="ACP-like"/>
    <property type="match status" value="1"/>
</dbReference>
<protein>
    <submittedName>
        <fullName evidence="2">Acyl carrier protein familyprotein</fullName>
    </submittedName>
</protein>
<dbReference type="eggNOG" id="COG0236">
    <property type="taxonomic scope" value="Bacteria"/>
</dbReference>
<dbReference type="InParanoid" id="W0RHZ0"/>
<proteinExistence type="predicted"/>
<dbReference type="KEGG" id="gba:J421_2510"/>
<gene>
    <name evidence="2" type="ORF">J421_2510</name>
</gene>
<dbReference type="AlphaFoldDB" id="W0RHZ0"/>
<organism evidence="2 3">
    <name type="scientific">Gemmatirosa kalamazoonensis</name>
    <dbReference type="NCBI Taxonomy" id="861299"/>
    <lineage>
        <taxon>Bacteria</taxon>
        <taxon>Pseudomonadati</taxon>
        <taxon>Gemmatimonadota</taxon>
        <taxon>Gemmatimonadia</taxon>
        <taxon>Gemmatimonadales</taxon>
        <taxon>Gemmatimonadaceae</taxon>
        <taxon>Gemmatirosa</taxon>
    </lineage>
</organism>
<evidence type="ECO:0000313" key="3">
    <source>
        <dbReference type="Proteomes" id="UP000019151"/>
    </source>
</evidence>
<dbReference type="EMBL" id="CP007128">
    <property type="protein sequence ID" value="AHG90047.1"/>
    <property type="molecule type" value="Genomic_DNA"/>
</dbReference>
<evidence type="ECO:0000259" key="1">
    <source>
        <dbReference type="Pfam" id="PF00550"/>
    </source>
</evidence>
<dbReference type="Gene3D" id="1.10.1200.10">
    <property type="entry name" value="ACP-like"/>
    <property type="match status" value="1"/>
</dbReference>
<reference evidence="2 3" key="1">
    <citation type="journal article" date="2014" name="Genome Announc.">
        <title>Genome Sequence and Methylome of Soil Bacterium Gemmatirosa kalamazoonensis KBS708T, a Member of the Rarely Cultivated Gemmatimonadetes Phylum.</title>
        <authorList>
            <person name="Debruyn J.M."/>
            <person name="Radosevich M."/>
            <person name="Wommack K.E."/>
            <person name="Polson S.W."/>
            <person name="Hauser L.J."/>
            <person name="Fawaz M.N."/>
            <person name="Korlach J."/>
            <person name="Tsai Y.C."/>
        </authorList>
    </citation>
    <scope>NUCLEOTIDE SEQUENCE [LARGE SCALE GENOMIC DNA]</scope>
    <source>
        <strain evidence="2 3">KBS708</strain>
    </source>
</reference>
<dbReference type="Proteomes" id="UP000019151">
    <property type="component" value="Chromosome"/>
</dbReference>
<name>W0RHZ0_9BACT</name>
<sequence>MDDVRARLEQCFLAVFPDLTPAEIPDASPATVEAWDSLANATLVSVIEEEFGVELPMEELAELASFSLLLDHLQSEPNVR</sequence>
<keyword evidence="3" id="KW-1185">Reference proteome</keyword>
<dbReference type="OrthoDB" id="288445at2"/>